<evidence type="ECO:0000313" key="4">
    <source>
        <dbReference type="EMBL" id="BCK84850.1"/>
    </source>
</evidence>
<dbReference type="Pfam" id="PF07228">
    <property type="entry name" value="SpoIIE"/>
    <property type="match status" value="1"/>
</dbReference>
<name>A0A810Q9G0_9FIRM</name>
<dbReference type="InterPro" id="IPR036457">
    <property type="entry name" value="PPM-type-like_dom_sf"/>
</dbReference>
<evidence type="ECO:0000256" key="1">
    <source>
        <dbReference type="ARBA" id="ARBA00022801"/>
    </source>
</evidence>
<dbReference type="Pfam" id="PF19732">
    <property type="entry name" value="SpoIIE_N"/>
    <property type="match status" value="1"/>
</dbReference>
<protein>
    <recommendedName>
        <fullName evidence="3">PPM-type phosphatase domain-containing protein</fullName>
    </recommendedName>
</protein>
<sequence>MEHGPIIGERRQTTWLLECGIRFFLAAALTASQTTGGYAPFALGLVAAAGPGIPGAAALAGTAAGSLLFLDFAEALPHLAIAILILTAATSFRGSSFLGSPKAQVLTAAGLTLAVQGIYVAQSLSPLEHLTPCLAAVGLTGASAWFFRPLLQPDGERPLRDGVLFLTAALLLAFMDLTLLGISLGRAALCTLLAYAAYDQGLAAGAAIGLGLGLTVDLCTGSGNGLFTAGFGFAGLLAGSRQGHRRSTAAVAFLLAVLAALLPAEEPFSQPLLVEALLGMAVFLLLPGRLFGGKRVKRAEPASQTGNQLKERLNKAAGALRDLYDSMGRSTPPSTEENPAIVFDRAAERVCRGCALCTLCWQKEYTGTFNALNDATPYLLERGRAMAKDFPQYFSDRCIHLPDFITAVNGELSAYLLRRQYRRQLEETRRSARGQYAQLSELLTATAAGLGESVPASGAAGILTRERESAPPCQVGAALRPKEGETVCGDTLVSFQREDGLWCLLLADGMGSGEPARKESALTCRLLRQFLEAGIEPEAALKTLNAAMALRGAETGSFTTIDLCAFQPSTGEAAFYKFGAAPSYLKKGGTVRRVTGGSLPAGLRGTPASPDVTTVRLEPGSFAVMISDGVADPSRDEWLLDLLAGWEGEDPQVLAGLILSESIRREHLLDDCGVQVFYRPLPEEKNGVRRV</sequence>
<evidence type="ECO:0000259" key="3">
    <source>
        <dbReference type="SMART" id="SM00331"/>
    </source>
</evidence>
<dbReference type="InterPro" id="IPR045768">
    <property type="entry name" value="SpoIIE_N"/>
</dbReference>
<keyword evidence="1" id="KW-0378">Hydrolase</keyword>
<keyword evidence="2" id="KW-0472">Membrane</keyword>
<gene>
    <name evidence="4" type="ORF">MM59RIKEN_21690</name>
</gene>
<dbReference type="Proteomes" id="UP000679848">
    <property type="component" value="Chromosome"/>
</dbReference>
<keyword evidence="2" id="KW-0812">Transmembrane</keyword>
<dbReference type="PANTHER" id="PTHR43156">
    <property type="entry name" value="STAGE II SPORULATION PROTEIN E-RELATED"/>
    <property type="match status" value="1"/>
</dbReference>
<dbReference type="SMART" id="SM00331">
    <property type="entry name" value="PP2C_SIG"/>
    <property type="match status" value="1"/>
</dbReference>
<dbReference type="KEGG" id="pfaa:MM59RIKEN_21690"/>
<dbReference type="Gene3D" id="3.60.40.10">
    <property type="entry name" value="PPM-type phosphatase domain"/>
    <property type="match status" value="1"/>
</dbReference>
<feature type="transmembrane region" description="Helical" evidence="2">
    <location>
        <begin position="192"/>
        <end position="216"/>
    </location>
</feature>
<organism evidence="4 5">
    <name type="scientific">Pusillibacter faecalis</name>
    <dbReference type="NCBI Taxonomy" id="2714358"/>
    <lineage>
        <taxon>Bacteria</taxon>
        <taxon>Bacillati</taxon>
        <taxon>Bacillota</taxon>
        <taxon>Clostridia</taxon>
        <taxon>Eubacteriales</taxon>
        <taxon>Oscillospiraceae</taxon>
        <taxon>Pusillibacter</taxon>
    </lineage>
</organism>
<feature type="domain" description="PPM-type phosphatase" evidence="3">
    <location>
        <begin position="470"/>
        <end position="679"/>
    </location>
</feature>
<dbReference type="GO" id="GO:0016791">
    <property type="term" value="F:phosphatase activity"/>
    <property type="evidence" value="ECO:0007669"/>
    <property type="project" value="TreeGrafter"/>
</dbReference>
<proteinExistence type="predicted"/>
<dbReference type="RefSeq" id="WP_213543320.1">
    <property type="nucleotide sequence ID" value="NZ_AP023420.1"/>
</dbReference>
<dbReference type="AlphaFoldDB" id="A0A810Q9G0"/>
<feature type="transmembrane region" description="Helical" evidence="2">
    <location>
        <begin position="163"/>
        <end position="185"/>
    </location>
</feature>
<feature type="transmembrane region" description="Helical" evidence="2">
    <location>
        <begin position="12"/>
        <end position="32"/>
    </location>
</feature>
<dbReference type="SUPFAM" id="SSF81606">
    <property type="entry name" value="PP2C-like"/>
    <property type="match status" value="1"/>
</dbReference>
<dbReference type="PANTHER" id="PTHR43156:SF2">
    <property type="entry name" value="STAGE II SPORULATION PROTEIN E"/>
    <property type="match status" value="1"/>
</dbReference>
<feature type="transmembrane region" description="Helical" evidence="2">
    <location>
        <begin position="38"/>
        <end position="60"/>
    </location>
</feature>
<evidence type="ECO:0000313" key="5">
    <source>
        <dbReference type="Proteomes" id="UP000679848"/>
    </source>
</evidence>
<feature type="transmembrane region" description="Helical" evidence="2">
    <location>
        <begin position="67"/>
        <end position="91"/>
    </location>
</feature>
<dbReference type="InterPro" id="IPR052016">
    <property type="entry name" value="Bact_Sigma-Reg"/>
</dbReference>
<dbReference type="EMBL" id="AP023420">
    <property type="protein sequence ID" value="BCK84850.1"/>
    <property type="molecule type" value="Genomic_DNA"/>
</dbReference>
<keyword evidence="5" id="KW-1185">Reference proteome</keyword>
<evidence type="ECO:0000256" key="2">
    <source>
        <dbReference type="SAM" id="Phobius"/>
    </source>
</evidence>
<dbReference type="InterPro" id="IPR001932">
    <property type="entry name" value="PPM-type_phosphatase-like_dom"/>
</dbReference>
<keyword evidence="2" id="KW-1133">Transmembrane helix</keyword>
<feature type="transmembrane region" description="Helical" evidence="2">
    <location>
        <begin position="247"/>
        <end position="264"/>
    </location>
</feature>
<reference evidence="4" key="1">
    <citation type="submission" date="2020-09" db="EMBL/GenBank/DDBJ databases">
        <title>New species isolated from human feces.</title>
        <authorList>
            <person name="Kitahara M."/>
            <person name="Shigeno Y."/>
            <person name="Shime M."/>
            <person name="Matsumoto Y."/>
            <person name="Nakamura S."/>
            <person name="Motooka D."/>
            <person name="Fukuoka S."/>
            <person name="Nishikawa H."/>
            <person name="Benno Y."/>
        </authorList>
    </citation>
    <scope>NUCLEOTIDE SEQUENCE</scope>
    <source>
        <strain evidence="4">MM59</strain>
    </source>
</reference>
<feature type="transmembrane region" description="Helical" evidence="2">
    <location>
        <begin position="222"/>
        <end position="240"/>
    </location>
</feature>
<accession>A0A810Q9G0</accession>